<comment type="caution">
    <text evidence="2">The sequence shown here is derived from an EMBL/GenBank/DDBJ whole genome shotgun (WGS) entry which is preliminary data.</text>
</comment>
<dbReference type="SMART" id="SM00584">
    <property type="entry name" value="TLDc"/>
    <property type="match status" value="1"/>
</dbReference>
<dbReference type="InterPro" id="IPR006571">
    <property type="entry name" value="TLDc_dom"/>
</dbReference>
<dbReference type="OrthoDB" id="2372700at2759"/>
<accession>A0A8J8NSL7</accession>
<organism evidence="2 3">
    <name type="scientific">Halteria grandinella</name>
    <dbReference type="NCBI Taxonomy" id="5974"/>
    <lineage>
        <taxon>Eukaryota</taxon>
        <taxon>Sar</taxon>
        <taxon>Alveolata</taxon>
        <taxon>Ciliophora</taxon>
        <taxon>Intramacronucleata</taxon>
        <taxon>Spirotrichea</taxon>
        <taxon>Stichotrichia</taxon>
        <taxon>Sporadotrichida</taxon>
        <taxon>Halteriidae</taxon>
        <taxon>Halteria</taxon>
    </lineage>
</organism>
<reference evidence="2" key="1">
    <citation type="submission" date="2019-06" db="EMBL/GenBank/DDBJ databases">
        <authorList>
            <person name="Zheng W."/>
        </authorList>
    </citation>
    <scope>NUCLEOTIDE SEQUENCE</scope>
    <source>
        <strain evidence="2">QDHG01</strain>
    </source>
</reference>
<evidence type="ECO:0000313" key="2">
    <source>
        <dbReference type="EMBL" id="TNV79755.1"/>
    </source>
</evidence>
<protein>
    <recommendedName>
        <fullName evidence="1">TLDc domain-containing protein</fullName>
    </recommendedName>
</protein>
<dbReference type="EMBL" id="RRYP01008463">
    <property type="protein sequence ID" value="TNV79755.1"/>
    <property type="molecule type" value="Genomic_DNA"/>
</dbReference>
<dbReference type="Proteomes" id="UP000785679">
    <property type="component" value="Unassembled WGS sequence"/>
</dbReference>
<feature type="domain" description="TLDc" evidence="1">
    <location>
        <begin position="369"/>
        <end position="535"/>
    </location>
</feature>
<dbReference type="AlphaFoldDB" id="A0A8J8NSL7"/>
<keyword evidence="3" id="KW-1185">Reference proteome</keyword>
<evidence type="ECO:0000313" key="3">
    <source>
        <dbReference type="Proteomes" id="UP000785679"/>
    </source>
</evidence>
<sequence length="535" mass="61309">MDSNLQQIQYKPTDVILNYKYKQTNTKRFMVEHQQPQALPASENISAQMEFMSLCDCKSGNKIAYHCDQEDCPSFTIEKLYCTECMTKHNHLPINIHIQNTSDDWNVLHQDAKTLLDNLECFTQLHGPLLDTLDSYQTNNVELRFRTKLDSSKLLYAEIDRFYKENGDGLTLGNEYRGFKERIEELRFFVKIGPGALWRLYSGIIQMVSTHQILESFASHSCEVFLFLKCYFLYVTLNEKVFQTPVGELPQQILDCQNLLNLSGIISNYIDEAKMQQELNNSQNSYIDFLRSELESIKVSMMYLRVKDDQNIQSKKIRELEERLSQVTEAKLQGIAQPNLEEAKQQLIAQYEAKFDQLALSVRIFKSVILNDGAKQRKIIDFFEQAGTPLKQSNLLYRGSVSKFGIAEFHKQCDHKPKTITIIRTTKGNIIGGYTSQLWNHFASFKVDKTAWLFNIDLPNIFRVQPSGEKAIVGNSNYGPIFGGGHNLSIVNAANNNSGSGVSINSSYENLENVNLLKGQDTTHFRVTEIEVFQI</sequence>
<dbReference type="PROSITE" id="PS51886">
    <property type="entry name" value="TLDC"/>
    <property type="match status" value="1"/>
</dbReference>
<proteinExistence type="predicted"/>
<name>A0A8J8NSL7_HALGN</name>
<dbReference type="Pfam" id="PF07534">
    <property type="entry name" value="TLD"/>
    <property type="match status" value="1"/>
</dbReference>
<evidence type="ECO:0000259" key="1">
    <source>
        <dbReference type="PROSITE" id="PS51886"/>
    </source>
</evidence>
<gene>
    <name evidence="2" type="ORF">FGO68_gene7835</name>
</gene>